<dbReference type="GO" id="GO:0047372">
    <property type="term" value="F:monoacylglycerol lipase activity"/>
    <property type="evidence" value="ECO:0007669"/>
    <property type="project" value="TreeGrafter"/>
</dbReference>
<dbReference type="InterPro" id="IPR054518">
    <property type="entry name" value="ABHD16_N"/>
</dbReference>
<keyword evidence="1" id="KW-0812">Transmembrane</keyword>
<dbReference type="GO" id="GO:0012505">
    <property type="term" value="C:endomembrane system"/>
    <property type="evidence" value="ECO:0007669"/>
    <property type="project" value="TreeGrafter"/>
</dbReference>
<reference evidence="4" key="1">
    <citation type="submission" date="2021-05" db="EMBL/GenBank/DDBJ databases">
        <authorList>
            <person name="Alioto T."/>
            <person name="Alioto T."/>
            <person name="Gomez Garrido J."/>
        </authorList>
    </citation>
    <scope>NUCLEOTIDE SEQUENCE</scope>
</reference>
<organism evidence="4">
    <name type="scientific">Cacopsylla melanoneura</name>
    <dbReference type="NCBI Taxonomy" id="428564"/>
    <lineage>
        <taxon>Eukaryota</taxon>
        <taxon>Metazoa</taxon>
        <taxon>Ecdysozoa</taxon>
        <taxon>Arthropoda</taxon>
        <taxon>Hexapoda</taxon>
        <taxon>Insecta</taxon>
        <taxon>Pterygota</taxon>
        <taxon>Neoptera</taxon>
        <taxon>Paraneoptera</taxon>
        <taxon>Hemiptera</taxon>
        <taxon>Sternorrhyncha</taxon>
        <taxon>Psylloidea</taxon>
        <taxon>Psyllidae</taxon>
        <taxon>Psyllinae</taxon>
        <taxon>Cacopsylla</taxon>
    </lineage>
</organism>
<proteinExistence type="predicted"/>
<dbReference type="InterPro" id="IPR029058">
    <property type="entry name" value="AB_hydrolase_fold"/>
</dbReference>
<dbReference type="PANTHER" id="PTHR12277:SF72">
    <property type="entry name" value="BAT5L PROTEIN"/>
    <property type="match status" value="1"/>
</dbReference>
<dbReference type="EMBL" id="HBUF01510266">
    <property type="protein sequence ID" value="CAG6746517.1"/>
    <property type="molecule type" value="Transcribed_RNA"/>
</dbReference>
<keyword evidence="1" id="KW-1133">Transmembrane helix</keyword>
<evidence type="ECO:0000256" key="1">
    <source>
        <dbReference type="SAM" id="Phobius"/>
    </source>
</evidence>
<dbReference type="InterPro" id="IPR000073">
    <property type="entry name" value="AB_hydrolase_1"/>
</dbReference>
<dbReference type="EMBL" id="HBUF01510269">
    <property type="protein sequence ID" value="CAG6746523.1"/>
    <property type="molecule type" value="Transcribed_RNA"/>
</dbReference>
<dbReference type="AlphaFoldDB" id="A0A8D8ZHH6"/>
<feature type="transmembrane region" description="Helical" evidence="1">
    <location>
        <begin position="40"/>
        <end position="63"/>
    </location>
</feature>
<dbReference type="PANTHER" id="PTHR12277">
    <property type="entry name" value="ALPHA/BETA HYDROLASE DOMAIN-CONTAINING PROTEIN"/>
    <property type="match status" value="1"/>
</dbReference>
<evidence type="ECO:0000259" key="2">
    <source>
        <dbReference type="Pfam" id="PF00561"/>
    </source>
</evidence>
<feature type="domain" description="AB hydrolase-1" evidence="2">
    <location>
        <begin position="248"/>
        <end position="440"/>
    </location>
</feature>
<dbReference type="EMBL" id="HBUF01510265">
    <property type="protein sequence ID" value="CAG6746515.1"/>
    <property type="molecule type" value="Transcribed_RNA"/>
</dbReference>
<dbReference type="EMBL" id="HBUF01510267">
    <property type="protein sequence ID" value="CAG6746519.1"/>
    <property type="molecule type" value="Transcribed_RNA"/>
</dbReference>
<evidence type="ECO:0000313" key="4">
    <source>
        <dbReference type="EMBL" id="CAG6746521.1"/>
    </source>
</evidence>
<dbReference type="EMBL" id="HBUF01510264">
    <property type="protein sequence ID" value="CAG6746513.1"/>
    <property type="molecule type" value="Transcribed_RNA"/>
</dbReference>
<feature type="transmembrane region" description="Helical" evidence="1">
    <location>
        <begin position="75"/>
        <end position="93"/>
    </location>
</feature>
<dbReference type="GO" id="GO:0004620">
    <property type="term" value="F:phospholipase activity"/>
    <property type="evidence" value="ECO:0007669"/>
    <property type="project" value="TreeGrafter"/>
</dbReference>
<protein>
    <submittedName>
        <fullName evidence="4">Protein ABHD16A</fullName>
    </submittedName>
</protein>
<sequence length="520" mass="57971">MSLSNMISCLTSPKLFRIYKNRTSQTEYEPTGLEKVGDQLLTSLNVALSISLYFSPVIAFILYKRGFFTPEGGTLLLKFFSGLGAVYVASYAIRSMGRSQNSQYLEFLKVLAKAQDRFSGEAKSDLMQYDFEFSAWPVEFDASTAKSIDNYTSTTCVVPPMKGLSDIILSPLHLASYFALHTFGIRFIYPGSMTVLNWMMAPVLQQGRQNLLTENNGERFKLLTKDSHELDCMFVDKRNKTERGGDLVICTEGNAGFYEIGIMSTPLTTGQSVLGWNHPGFGQSTGMPYPAAEQAAMDSVIQFAVVQLGFKPSNIVLFGWSIGGYCSSYASCKYPAVKAVVLDATFDDILPVAIPRMPSFLSSLVELTIRSFADLTVAKFLVQYGGPVLLVRRTDDEIIALKPGDISTNRGNDLLVDLMKSRYPALFRNETKQALWSYLSNTGKHQNDVYTKYRVDDIYCQSILSNYTSMNTGYPYKNLGADLSSDEQSQMLLFLARKYMSDFKSTHCTPLPQSIFLRGV</sequence>
<dbReference type="Pfam" id="PF00561">
    <property type="entry name" value="Abhydrolase_1"/>
    <property type="match status" value="1"/>
</dbReference>
<dbReference type="GO" id="GO:0006660">
    <property type="term" value="P:phosphatidylserine catabolic process"/>
    <property type="evidence" value="ECO:0007669"/>
    <property type="project" value="TreeGrafter"/>
</dbReference>
<dbReference type="SUPFAM" id="SSF53474">
    <property type="entry name" value="alpha/beta-Hydrolases"/>
    <property type="match status" value="1"/>
</dbReference>
<keyword evidence="1" id="KW-0472">Membrane</keyword>
<name>A0A8D8ZHH6_9HEMI</name>
<dbReference type="EMBL" id="HBUF01510268">
    <property type="protein sequence ID" value="CAG6746521.1"/>
    <property type="molecule type" value="Transcribed_RNA"/>
</dbReference>
<dbReference type="Pfam" id="PF22990">
    <property type="entry name" value="ABHD16_N"/>
    <property type="match status" value="1"/>
</dbReference>
<feature type="domain" description="Phosphatidylserine Lipase ABHD16 N-terminal" evidence="3">
    <location>
        <begin position="5"/>
        <end position="132"/>
    </location>
</feature>
<dbReference type="GO" id="GO:0052651">
    <property type="term" value="P:monoacylglycerol catabolic process"/>
    <property type="evidence" value="ECO:0007669"/>
    <property type="project" value="TreeGrafter"/>
</dbReference>
<accession>A0A8D8ZHH6</accession>
<dbReference type="Gene3D" id="3.40.50.1820">
    <property type="entry name" value="alpha/beta hydrolase"/>
    <property type="match status" value="1"/>
</dbReference>
<evidence type="ECO:0000259" key="3">
    <source>
        <dbReference type="Pfam" id="PF22990"/>
    </source>
</evidence>